<comment type="similarity">
    <text evidence="1 6 7">Belongs to the acetokinase family.</text>
</comment>
<dbReference type="PANTHER" id="PTHR21060:SF15">
    <property type="entry name" value="ACETATE KINASE-RELATED"/>
    <property type="match status" value="1"/>
</dbReference>
<reference evidence="8" key="2">
    <citation type="submission" date="2021-04" db="EMBL/GenBank/DDBJ databases">
        <authorList>
            <person name="Gilroy R."/>
        </authorList>
    </citation>
    <scope>NUCLEOTIDE SEQUENCE</scope>
    <source>
        <strain evidence="8">ChiHjej11B10-19426</strain>
    </source>
</reference>
<dbReference type="GO" id="GO:0005524">
    <property type="term" value="F:ATP binding"/>
    <property type="evidence" value="ECO:0007669"/>
    <property type="project" value="UniProtKB-KW"/>
</dbReference>
<organism evidence="8 9">
    <name type="scientific">Candidatus Tidjanibacter faecipullorum</name>
    <dbReference type="NCBI Taxonomy" id="2838766"/>
    <lineage>
        <taxon>Bacteria</taxon>
        <taxon>Pseudomonadati</taxon>
        <taxon>Bacteroidota</taxon>
        <taxon>Bacteroidia</taxon>
        <taxon>Bacteroidales</taxon>
        <taxon>Rikenellaceae</taxon>
        <taxon>Tidjanibacter</taxon>
    </lineage>
</organism>
<keyword evidence="2 6" id="KW-0808">Transferase</keyword>
<dbReference type="Pfam" id="PF00871">
    <property type="entry name" value="Acetate_kinase"/>
    <property type="match status" value="1"/>
</dbReference>
<keyword evidence="4 6" id="KW-0418">Kinase</keyword>
<dbReference type="Gene3D" id="3.30.420.40">
    <property type="match status" value="2"/>
</dbReference>
<dbReference type="GO" id="GO:0005737">
    <property type="term" value="C:cytoplasm"/>
    <property type="evidence" value="ECO:0007669"/>
    <property type="project" value="UniProtKB-SubCell"/>
</dbReference>
<feature type="binding site" evidence="6">
    <location>
        <position position="7"/>
    </location>
    <ligand>
        <name>Mg(2+)</name>
        <dbReference type="ChEBI" id="CHEBI:18420"/>
    </ligand>
</feature>
<accession>A0A9D2DCV3</accession>
<feature type="binding site" evidence="6">
    <location>
        <begin position="334"/>
        <end position="338"/>
    </location>
    <ligand>
        <name>ATP</name>
        <dbReference type="ChEBI" id="CHEBI:30616"/>
    </ligand>
</feature>
<feature type="binding site" evidence="6">
    <location>
        <begin position="286"/>
        <end position="288"/>
    </location>
    <ligand>
        <name>ATP</name>
        <dbReference type="ChEBI" id="CHEBI:30616"/>
    </ligand>
</feature>
<protein>
    <recommendedName>
        <fullName evidence="6">Acetate kinase</fullName>
        <ecNumber evidence="6">2.7.2.1</ecNumber>
    </recommendedName>
    <alternativeName>
        <fullName evidence="6">Acetokinase</fullName>
    </alternativeName>
</protein>
<dbReference type="PANTHER" id="PTHR21060">
    <property type="entry name" value="ACETATE KINASE"/>
    <property type="match status" value="1"/>
</dbReference>
<dbReference type="InterPro" id="IPR004372">
    <property type="entry name" value="Ac/propionate_kinase"/>
</dbReference>
<dbReference type="InterPro" id="IPR043129">
    <property type="entry name" value="ATPase_NBD"/>
</dbReference>
<feature type="site" description="Transition state stabilizer" evidence="6">
    <location>
        <position position="183"/>
    </location>
</feature>
<feature type="binding site" evidence="6">
    <location>
        <position position="14"/>
    </location>
    <ligand>
        <name>ATP</name>
        <dbReference type="ChEBI" id="CHEBI:30616"/>
    </ligand>
</feature>
<comment type="function">
    <text evidence="6">Catalyzes the formation of acetyl phosphate from acetate and ATP. Can also catalyze the reverse reaction.</text>
</comment>
<evidence type="ECO:0000313" key="8">
    <source>
        <dbReference type="EMBL" id="HIZ14560.1"/>
    </source>
</evidence>
<dbReference type="HAMAP" id="MF_00020">
    <property type="entry name" value="Acetate_kinase"/>
    <property type="match status" value="1"/>
</dbReference>
<gene>
    <name evidence="6" type="primary">ackA</name>
    <name evidence="8" type="ORF">H9816_01400</name>
</gene>
<comment type="caution">
    <text evidence="8">The sequence shown here is derived from an EMBL/GenBank/DDBJ whole genome shotgun (WGS) entry which is preliminary data.</text>
</comment>
<dbReference type="SUPFAM" id="SSF53067">
    <property type="entry name" value="Actin-like ATPase domain"/>
    <property type="match status" value="2"/>
</dbReference>
<dbReference type="GO" id="GO:0006085">
    <property type="term" value="P:acetyl-CoA biosynthetic process"/>
    <property type="evidence" value="ECO:0007669"/>
    <property type="project" value="UniProtKB-UniRule"/>
</dbReference>
<evidence type="ECO:0000256" key="2">
    <source>
        <dbReference type="ARBA" id="ARBA00022679"/>
    </source>
</evidence>
<dbReference type="Proteomes" id="UP000824014">
    <property type="component" value="Unassembled WGS sequence"/>
</dbReference>
<feature type="binding site" evidence="6">
    <location>
        <begin position="211"/>
        <end position="215"/>
    </location>
    <ligand>
        <name>ATP</name>
        <dbReference type="ChEBI" id="CHEBI:30616"/>
    </ligand>
</feature>
<evidence type="ECO:0000256" key="7">
    <source>
        <dbReference type="RuleBase" id="RU003835"/>
    </source>
</evidence>
<evidence type="ECO:0000256" key="1">
    <source>
        <dbReference type="ARBA" id="ARBA00008748"/>
    </source>
</evidence>
<evidence type="ECO:0000256" key="3">
    <source>
        <dbReference type="ARBA" id="ARBA00022741"/>
    </source>
</evidence>
<dbReference type="NCBIfam" id="TIGR00016">
    <property type="entry name" value="ackA"/>
    <property type="match status" value="1"/>
</dbReference>
<feature type="site" description="Transition state stabilizer" evidence="6">
    <location>
        <position position="244"/>
    </location>
</feature>
<feature type="active site" description="Proton donor/acceptor" evidence="6">
    <location>
        <position position="151"/>
    </location>
</feature>
<name>A0A9D2DCV3_9BACT</name>
<sequence>MIILVLNCGSSSIKYQVIDMVSPRENTLLAKGLVERIGIEGGIITHKPVDKPRKEITTDIPNHTKGIDLIFQAITDPESGVIKSLDDIKAVGHRVAHGGDFFAESALVTDEVIAKIEALVELAPLHNPANLKGVYAVRELCPNIPQVVCFDTSFHQSMPPRSYIYGLPYKYYEKYRVRRYGFHGTSHKFVAQRGCELAGLDFNTAKVVTCHIGNGASIAAVDGGRSVDTSMGFTPVDGLLMGTRCGEVDPGALTYIAEKEHMSGNEIWGMINKQAGVLGITGLSSDMRDVESAAAEGNERARLALDVYYYRVKKYVGAYAAAMGGLDLVVFTGGVGENDPSLREYVCSNMEFLGLEFDPQINAGLRGKDTILTKPSSRVKAALITTNEELVIATDTFNIVENRK</sequence>
<comment type="catalytic activity">
    <reaction evidence="6">
        <text>acetate + ATP = acetyl phosphate + ADP</text>
        <dbReference type="Rhea" id="RHEA:11352"/>
        <dbReference type="ChEBI" id="CHEBI:22191"/>
        <dbReference type="ChEBI" id="CHEBI:30089"/>
        <dbReference type="ChEBI" id="CHEBI:30616"/>
        <dbReference type="ChEBI" id="CHEBI:456216"/>
        <dbReference type="EC" id="2.7.2.1"/>
    </reaction>
</comment>
<evidence type="ECO:0000313" key="9">
    <source>
        <dbReference type="Proteomes" id="UP000824014"/>
    </source>
</evidence>
<feature type="binding site" evidence="6">
    <location>
        <position position="388"/>
    </location>
    <ligand>
        <name>Mg(2+)</name>
        <dbReference type="ChEBI" id="CHEBI:18420"/>
    </ligand>
</feature>
<keyword evidence="6" id="KW-0460">Magnesium</keyword>
<reference evidence="8" key="1">
    <citation type="journal article" date="2021" name="PeerJ">
        <title>Extensive microbial diversity within the chicken gut microbiome revealed by metagenomics and culture.</title>
        <authorList>
            <person name="Gilroy R."/>
            <person name="Ravi A."/>
            <person name="Getino M."/>
            <person name="Pursley I."/>
            <person name="Horton D.L."/>
            <person name="Alikhan N.F."/>
            <person name="Baker D."/>
            <person name="Gharbi K."/>
            <person name="Hall N."/>
            <person name="Watson M."/>
            <person name="Adriaenssens E.M."/>
            <person name="Foster-Nyarko E."/>
            <person name="Jarju S."/>
            <person name="Secka A."/>
            <person name="Antonio M."/>
            <person name="Oren A."/>
            <person name="Chaudhuri R.R."/>
            <person name="La Ragione R."/>
            <person name="Hildebrand F."/>
            <person name="Pallen M.J."/>
        </authorList>
    </citation>
    <scope>NUCLEOTIDE SEQUENCE</scope>
    <source>
        <strain evidence="8">ChiHjej11B10-19426</strain>
    </source>
</reference>
<keyword evidence="3 6" id="KW-0547">Nucleotide-binding</keyword>
<dbReference type="GO" id="GO:0000287">
    <property type="term" value="F:magnesium ion binding"/>
    <property type="evidence" value="ECO:0007669"/>
    <property type="project" value="UniProtKB-UniRule"/>
</dbReference>
<feature type="binding site" evidence="6">
    <location>
        <position position="94"/>
    </location>
    <ligand>
        <name>substrate</name>
    </ligand>
</feature>
<dbReference type="InterPro" id="IPR000890">
    <property type="entry name" value="Aliphatic_acid_kin_short-chain"/>
</dbReference>
<dbReference type="GO" id="GO:0006083">
    <property type="term" value="P:acetate metabolic process"/>
    <property type="evidence" value="ECO:0007669"/>
    <property type="project" value="TreeGrafter"/>
</dbReference>
<comment type="pathway">
    <text evidence="6">Metabolic intermediate biosynthesis; acetyl-CoA biosynthesis; acetyl-CoA from acetate: step 1/2.</text>
</comment>
<evidence type="ECO:0000256" key="6">
    <source>
        <dbReference type="HAMAP-Rule" id="MF_00020"/>
    </source>
</evidence>
<dbReference type="PRINTS" id="PR00471">
    <property type="entry name" value="ACETATEKNASE"/>
</dbReference>
<dbReference type="PROSITE" id="PS01075">
    <property type="entry name" value="ACETATE_KINASE_1"/>
    <property type="match status" value="1"/>
</dbReference>
<keyword evidence="6" id="KW-0963">Cytoplasm</keyword>
<dbReference type="EC" id="2.7.2.1" evidence="6"/>
<evidence type="ECO:0000256" key="5">
    <source>
        <dbReference type="ARBA" id="ARBA00022840"/>
    </source>
</evidence>
<dbReference type="EMBL" id="DXCC01000004">
    <property type="protein sequence ID" value="HIZ14560.1"/>
    <property type="molecule type" value="Genomic_DNA"/>
</dbReference>
<comment type="subunit">
    <text evidence="6">Homodimer.</text>
</comment>
<dbReference type="AlphaFoldDB" id="A0A9D2DCV3"/>
<dbReference type="GO" id="GO:0008776">
    <property type="term" value="F:acetate kinase activity"/>
    <property type="evidence" value="ECO:0007669"/>
    <property type="project" value="UniProtKB-UniRule"/>
</dbReference>
<proteinExistence type="inferred from homology"/>
<dbReference type="InterPro" id="IPR023865">
    <property type="entry name" value="Aliphatic_acid_kinase_CS"/>
</dbReference>
<comment type="cofactor">
    <cofactor evidence="6">
        <name>Mg(2+)</name>
        <dbReference type="ChEBI" id="CHEBI:18420"/>
    </cofactor>
    <cofactor evidence="6">
        <name>Mn(2+)</name>
        <dbReference type="ChEBI" id="CHEBI:29035"/>
    </cofactor>
    <text evidence="6">Mg(2+). Can also accept Mn(2+).</text>
</comment>
<comment type="subcellular location">
    <subcellularLocation>
        <location evidence="6">Cytoplasm</location>
    </subcellularLocation>
</comment>
<dbReference type="CDD" id="cd24010">
    <property type="entry name" value="ASKHA_NBD_AcK_PK"/>
    <property type="match status" value="1"/>
</dbReference>
<evidence type="ECO:0000256" key="4">
    <source>
        <dbReference type="ARBA" id="ARBA00022777"/>
    </source>
</evidence>
<dbReference type="PROSITE" id="PS01076">
    <property type="entry name" value="ACETATE_KINASE_2"/>
    <property type="match status" value="1"/>
</dbReference>
<dbReference type="PIRSF" id="PIRSF000722">
    <property type="entry name" value="Acetate_prop_kin"/>
    <property type="match status" value="1"/>
</dbReference>
<keyword evidence="5 6" id="KW-0067">ATP-binding</keyword>
<keyword evidence="6" id="KW-0479">Metal-binding</keyword>